<accession>A0A368YRB1</accession>
<dbReference type="InterPro" id="IPR046184">
    <property type="entry name" value="DUF6212"/>
</dbReference>
<gene>
    <name evidence="1" type="ORF">C7476_107175</name>
</gene>
<sequence length="509" mass="56083">MTVQTSYKLSPVAKSLREIDLLKEPILLRMGIDHDELPEGLSKAIKILGFEGVKDDAAMLSDSSGRKFEMHEAPLCTLAVLINPVHRGREKRLLDWLKSRGVVDEPTVFEWHAGREIETAGLIIQKLASLVVFEARKITQSNRELLALRTLNDNLQNRFAAVESFVDRQGLQPFDLAFSNEPVRSSSRSNVLADASFEGVSQILPVASAGVSAVAIHFERLMQRDDTTLHAQLVTLEDMCIVESWVVPLSKLGQGWNYLGLSRTLAGLRRTLSLRLRIDGMDDEMPLLSLGGLQPLDMFQVRDAANDTPLLKNSLAMQIWCGMPGVLLPSWANYLPAQSQDTRDGGFREMPMATGILELADLSNTDEISFDFAAILPLPEERAIGCHPPSTGITIGHIPAACPPNILRISSSAVIDNEESKDVDFALVIASDIRTARQLFDEQRTPGAGEGFSGWVSVAPGEEPRLTAFITEQVGVWQNIYIATRMKDNPGDNAFAWAKFRNITLMVNG</sequence>
<evidence type="ECO:0000313" key="2">
    <source>
        <dbReference type="Proteomes" id="UP000253324"/>
    </source>
</evidence>
<name>A0A368YRB1_9HYPH</name>
<evidence type="ECO:0000313" key="1">
    <source>
        <dbReference type="EMBL" id="RCW82762.1"/>
    </source>
</evidence>
<protein>
    <submittedName>
        <fullName evidence="1">Uncharacterized protein</fullName>
    </submittedName>
</protein>
<dbReference type="Proteomes" id="UP000253324">
    <property type="component" value="Unassembled WGS sequence"/>
</dbReference>
<dbReference type="Pfam" id="PF19717">
    <property type="entry name" value="DUF6212"/>
    <property type="match status" value="1"/>
</dbReference>
<keyword evidence="2" id="KW-1185">Reference proteome</keyword>
<proteinExistence type="predicted"/>
<organism evidence="1 2">
    <name type="scientific">Phyllobacterium bourgognense</name>
    <dbReference type="NCBI Taxonomy" id="314236"/>
    <lineage>
        <taxon>Bacteria</taxon>
        <taxon>Pseudomonadati</taxon>
        <taxon>Pseudomonadota</taxon>
        <taxon>Alphaproteobacteria</taxon>
        <taxon>Hyphomicrobiales</taxon>
        <taxon>Phyllobacteriaceae</taxon>
        <taxon>Phyllobacterium</taxon>
    </lineage>
</organism>
<reference evidence="1 2" key="1">
    <citation type="submission" date="2018-07" db="EMBL/GenBank/DDBJ databases">
        <title>Genomic Encyclopedia of Type Strains, Phase III (KMG-III): the genomes of soil and plant-associated and newly described type strains.</title>
        <authorList>
            <person name="Whitman W."/>
        </authorList>
    </citation>
    <scope>NUCLEOTIDE SEQUENCE [LARGE SCALE GENOMIC DNA]</scope>
    <source>
        <strain evidence="1 2">31-25a</strain>
    </source>
</reference>
<dbReference type="OrthoDB" id="8145930at2"/>
<dbReference type="EMBL" id="QPJM01000007">
    <property type="protein sequence ID" value="RCW82762.1"/>
    <property type="molecule type" value="Genomic_DNA"/>
</dbReference>
<comment type="caution">
    <text evidence="1">The sequence shown here is derived from an EMBL/GenBank/DDBJ whole genome shotgun (WGS) entry which is preliminary data.</text>
</comment>
<dbReference type="RefSeq" id="WP_114430624.1">
    <property type="nucleotide sequence ID" value="NZ_QPJM01000007.1"/>
</dbReference>
<dbReference type="AlphaFoldDB" id="A0A368YRB1"/>